<evidence type="ECO:0000313" key="1">
    <source>
        <dbReference type="EMBL" id="KAK3063638.1"/>
    </source>
</evidence>
<feature type="non-terminal residue" evidence="1">
    <location>
        <position position="1"/>
    </location>
</feature>
<accession>A0ACC3D8M5</accession>
<dbReference type="EMBL" id="JAWDJW010006770">
    <property type="protein sequence ID" value="KAK3063638.1"/>
    <property type="molecule type" value="Genomic_DNA"/>
</dbReference>
<keyword evidence="2" id="KW-1185">Reference proteome</keyword>
<gene>
    <name evidence="1" type="ORF">LTS18_013910</name>
</gene>
<comment type="caution">
    <text evidence="1">The sequence shown here is derived from an EMBL/GenBank/DDBJ whole genome shotgun (WGS) entry which is preliminary data.</text>
</comment>
<name>A0ACC3D8M5_9PEZI</name>
<reference evidence="1" key="1">
    <citation type="submission" date="2024-09" db="EMBL/GenBank/DDBJ databases">
        <title>Black Yeasts Isolated from many extreme environments.</title>
        <authorList>
            <person name="Coleine C."/>
            <person name="Stajich J.E."/>
            <person name="Selbmann L."/>
        </authorList>
    </citation>
    <scope>NUCLEOTIDE SEQUENCE</scope>
    <source>
        <strain evidence="1">CCFEE 5737</strain>
    </source>
</reference>
<organism evidence="1 2">
    <name type="scientific">Coniosporium uncinatum</name>
    <dbReference type="NCBI Taxonomy" id="93489"/>
    <lineage>
        <taxon>Eukaryota</taxon>
        <taxon>Fungi</taxon>
        <taxon>Dikarya</taxon>
        <taxon>Ascomycota</taxon>
        <taxon>Pezizomycotina</taxon>
        <taxon>Dothideomycetes</taxon>
        <taxon>Dothideomycetes incertae sedis</taxon>
        <taxon>Coniosporium</taxon>
    </lineage>
</organism>
<sequence>SPASRITELIEAFVNVSQHASEKAANGVHGTSNHVNDMVESDRHEEGVTTGTIEEIPSNDDKPDRDDEWADRYGNEEAKADPATNGHTNALPPRQASNAAENETVRTEKLTQLLFDVCYLQRALSFTAGAPLDLAEKLRMEAAVGQAEIERLRKSVAEYWKRTYLLFGLLAA</sequence>
<evidence type="ECO:0000313" key="2">
    <source>
        <dbReference type="Proteomes" id="UP001186974"/>
    </source>
</evidence>
<dbReference type="Proteomes" id="UP001186974">
    <property type="component" value="Unassembled WGS sequence"/>
</dbReference>
<proteinExistence type="predicted"/>
<protein>
    <submittedName>
        <fullName evidence="1">Uncharacterized protein</fullName>
    </submittedName>
</protein>